<dbReference type="PROSITE" id="PS01286">
    <property type="entry name" value="FA58C_2"/>
    <property type="match status" value="1"/>
</dbReference>
<keyword evidence="5" id="KW-0732">Signal</keyword>
<proteinExistence type="inferred from homology"/>
<dbReference type="Pfam" id="PF00008">
    <property type="entry name" value="EGF"/>
    <property type="match status" value="2"/>
</dbReference>
<evidence type="ECO:0000259" key="14">
    <source>
        <dbReference type="PROSITE" id="PS50026"/>
    </source>
</evidence>
<keyword evidence="6" id="KW-0677">Repeat</keyword>
<dbReference type="OrthoDB" id="26719at2759"/>
<dbReference type="InterPro" id="IPR008979">
    <property type="entry name" value="Galactose-bd-like_sf"/>
</dbReference>
<feature type="domain" description="Laminin G" evidence="13">
    <location>
        <begin position="363"/>
        <end position="540"/>
    </location>
</feature>
<comment type="subcellular location">
    <subcellularLocation>
        <location evidence="1">Membrane</location>
        <topology evidence="1">Single-pass type I membrane protein</topology>
    </subcellularLocation>
</comment>
<dbReference type="SUPFAM" id="SSF57196">
    <property type="entry name" value="EGF/Laminin"/>
    <property type="match status" value="1"/>
</dbReference>
<dbReference type="CDD" id="cd00110">
    <property type="entry name" value="LamG"/>
    <property type="match status" value="3"/>
</dbReference>
<dbReference type="Gene3D" id="2.10.25.10">
    <property type="entry name" value="Laminin"/>
    <property type="match status" value="1"/>
</dbReference>
<dbReference type="SMART" id="SM00282">
    <property type="entry name" value="LamG"/>
    <property type="match status" value="3"/>
</dbReference>
<evidence type="ECO:0000313" key="17">
    <source>
        <dbReference type="Proteomes" id="UP000824540"/>
    </source>
</evidence>
<name>A0A8T2PUN3_9TELE</name>
<dbReference type="NCBIfam" id="NF040941">
    <property type="entry name" value="GGGWT_bact"/>
    <property type="match status" value="1"/>
</dbReference>
<evidence type="ECO:0000256" key="7">
    <source>
        <dbReference type="ARBA" id="ARBA00022989"/>
    </source>
</evidence>
<keyword evidence="7" id="KW-1133">Transmembrane helix</keyword>
<dbReference type="InterPro" id="IPR000742">
    <property type="entry name" value="EGF"/>
</dbReference>
<dbReference type="Pfam" id="PF02210">
    <property type="entry name" value="Laminin_G_2"/>
    <property type="match status" value="3"/>
</dbReference>
<dbReference type="SMART" id="SM00181">
    <property type="entry name" value="EGF"/>
    <property type="match status" value="2"/>
</dbReference>
<dbReference type="CDD" id="cd00057">
    <property type="entry name" value="FA58C"/>
    <property type="match status" value="1"/>
</dbReference>
<dbReference type="PROSITE" id="PS50025">
    <property type="entry name" value="LAM_G_DOMAIN"/>
    <property type="match status" value="3"/>
</dbReference>
<dbReference type="AlphaFoldDB" id="A0A8T2PUN3"/>
<dbReference type="SUPFAM" id="SSF56496">
    <property type="entry name" value="Fibrinogen C-terminal domain-like"/>
    <property type="match status" value="1"/>
</dbReference>
<dbReference type="PANTHER" id="PTHR15036:SF40">
    <property type="entry name" value="CONTACTIN-ASSOCIATED PROTEIN-LIKE 4"/>
    <property type="match status" value="1"/>
</dbReference>
<protein>
    <submittedName>
        <fullName evidence="16">Uncharacterized protein</fullName>
    </submittedName>
</protein>
<sequence>MSPTVFNNGWSICGRFPKNDVRPPIQLLDGRSHRVFDLEFHSPIKECHIYVRCYPPHSLTSFSAGGWSPLESNKYQWLQIDFGQRTEIRAVATQGRYGSSDWVTRYLLMFSDSGRNWKQYRQEGSTWGFTGNSNADSVVQYRLQHPVIARFLRFSPLEWNSNGRIGLRVEIYGCSYKSDVASFDGSSSLLYRFSLKASQTAKDVISMRFKTLQTSGIILHGQGQHGDSLMLELHAGKLLLKIGKLKSFAAMGSLVTLGSLLDDHHWHYVAIERIERHINFTVDAITRQFEIKGDFSHFHTSNELSFGGALDYRNLGTFSRRNFRGCLENVLYNNVNVIDHAKRSDQVSIRGNVTFACAEPPNVPVTFMGAKSYLQLPGKLDRDGLSVSLQFRTWNREGLLMTAGPHQDNGTLWLYITQDKIRLQIIKSVRILADLTAGSSLNDGQWHSVDVNVVRDLVRMTVDREKPYVALTSSPFHVPDGSYYFFGGCPDQPHNPECQNPYGIFQGCMRLVHIGSSVVDFTKVQRNIIGNFSDLQLDTCGIIDRCSPNHCEHGGRCSQTWNMFYCNCSGSGYTGATCHSSVYEQSCEAYKHKGNNSGFYHIDVDGSGPLSPQQVFCNMTDKAWTVIQHNNTERTKLKPYRGTDHHFAYFNYSVNTKQLQAVINQAEHCEQEFSYYCKHSRLSNTFDGAPLSWWVGRTEEAQTYWSGAAPGSHKCSCGLLENCVQADRHCNCDADRKEWTNDSGLLSYKDHLPITKIAFGDLNRPGSEAAYKVGHLQCYGDTPSQVVFSYDVGNGPFEMRVETPAPLNDNQWHHVKAERNVKEASLRVDRFPTRSQKAPTDGHIHLQLNSQLFVGGTASRQKGFLGCIRSLQLNGVTLDLEERAKITPGVSPGCPGHCSSYGSLCQNGGKCVEKYSGFSCDCSASAFTGPFCTTEISGYFKPGTSVTYYFKDANENTSAHQPSPVNSNLTLRGETISFNFRTSQFPALLLYVSSYHREYIAVLLNRYDTSELDPEISRANALGFSGCISMVQFNDVTPLKVALLHPAASNVIVTGQLRESHCASSNPFDADTIRSLSGML</sequence>
<dbReference type="Pfam" id="PF00754">
    <property type="entry name" value="F5_F8_type_C"/>
    <property type="match status" value="1"/>
</dbReference>
<keyword evidence="3 10" id="KW-0245">EGF-like domain</keyword>
<dbReference type="SUPFAM" id="SSF49785">
    <property type="entry name" value="Galactose-binding domain-like"/>
    <property type="match status" value="1"/>
</dbReference>
<dbReference type="InterPro" id="IPR013320">
    <property type="entry name" value="ConA-like_dom_sf"/>
</dbReference>
<evidence type="ECO:0000256" key="1">
    <source>
        <dbReference type="ARBA" id="ARBA00004479"/>
    </source>
</evidence>
<dbReference type="PANTHER" id="PTHR15036">
    <property type="entry name" value="PIKACHURIN-LIKE PROTEIN"/>
    <property type="match status" value="1"/>
</dbReference>
<feature type="domain" description="F5/8 type C" evidence="12">
    <location>
        <begin position="67"/>
        <end position="174"/>
    </location>
</feature>
<dbReference type="CDD" id="cd00054">
    <property type="entry name" value="EGF_CA"/>
    <property type="match status" value="2"/>
</dbReference>
<dbReference type="Gene3D" id="2.60.120.1000">
    <property type="match status" value="1"/>
</dbReference>
<comment type="similarity">
    <text evidence="2">Belongs to the neurexin family.</text>
</comment>
<gene>
    <name evidence="16" type="ORF">JZ751_001744</name>
</gene>
<dbReference type="InterPro" id="IPR002181">
    <property type="entry name" value="Fibrinogen_a/b/g_C_dom"/>
</dbReference>
<comment type="caution">
    <text evidence="10">Lacks conserved residue(s) required for the propagation of feature annotation.</text>
</comment>
<evidence type="ECO:0000259" key="12">
    <source>
        <dbReference type="PROSITE" id="PS50022"/>
    </source>
</evidence>
<dbReference type="GO" id="GO:0016020">
    <property type="term" value="C:membrane"/>
    <property type="evidence" value="ECO:0007669"/>
    <property type="project" value="UniProtKB-SubCell"/>
</dbReference>
<dbReference type="SMART" id="SM00231">
    <property type="entry name" value="FA58C"/>
    <property type="match status" value="1"/>
</dbReference>
<evidence type="ECO:0000256" key="8">
    <source>
        <dbReference type="ARBA" id="ARBA00023136"/>
    </source>
</evidence>
<evidence type="ECO:0000256" key="6">
    <source>
        <dbReference type="ARBA" id="ARBA00022737"/>
    </source>
</evidence>
<evidence type="ECO:0000256" key="10">
    <source>
        <dbReference type="PROSITE-ProRule" id="PRU00076"/>
    </source>
</evidence>
<feature type="disulfide bond" evidence="11">
    <location>
        <begin position="867"/>
        <end position="894"/>
    </location>
</feature>
<keyword evidence="4" id="KW-0812">Transmembrane</keyword>
<dbReference type="FunFam" id="2.60.120.260:FF:000016">
    <property type="entry name" value="Contactin-associated protein-like 4 isoform 1"/>
    <property type="match status" value="1"/>
</dbReference>
<feature type="domain" description="EGF-like" evidence="14">
    <location>
        <begin position="542"/>
        <end position="579"/>
    </location>
</feature>
<evidence type="ECO:0000256" key="3">
    <source>
        <dbReference type="ARBA" id="ARBA00022536"/>
    </source>
</evidence>
<evidence type="ECO:0000256" key="11">
    <source>
        <dbReference type="PROSITE-ProRule" id="PRU00122"/>
    </source>
</evidence>
<dbReference type="SUPFAM" id="SSF49899">
    <property type="entry name" value="Concanavalin A-like lectins/glucanases"/>
    <property type="match status" value="4"/>
</dbReference>
<organism evidence="16 17">
    <name type="scientific">Albula glossodonta</name>
    <name type="common">roundjaw bonefish</name>
    <dbReference type="NCBI Taxonomy" id="121402"/>
    <lineage>
        <taxon>Eukaryota</taxon>
        <taxon>Metazoa</taxon>
        <taxon>Chordata</taxon>
        <taxon>Craniata</taxon>
        <taxon>Vertebrata</taxon>
        <taxon>Euteleostomi</taxon>
        <taxon>Actinopterygii</taxon>
        <taxon>Neopterygii</taxon>
        <taxon>Teleostei</taxon>
        <taxon>Albuliformes</taxon>
        <taxon>Albulidae</taxon>
        <taxon>Albula</taxon>
    </lineage>
</organism>
<dbReference type="Gene3D" id="2.60.120.200">
    <property type="match status" value="3"/>
</dbReference>
<evidence type="ECO:0000259" key="13">
    <source>
        <dbReference type="PROSITE" id="PS50025"/>
    </source>
</evidence>
<evidence type="ECO:0000256" key="9">
    <source>
        <dbReference type="ARBA" id="ARBA00023157"/>
    </source>
</evidence>
<keyword evidence="8" id="KW-0472">Membrane</keyword>
<feature type="domain" description="Laminin G" evidence="13">
    <location>
        <begin position="707"/>
        <end position="894"/>
    </location>
</feature>
<dbReference type="PROSITE" id="PS51406">
    <property type="entry name" value="FIBRINOGEN_C_2"/>
    <property type="match status" value="1"/>
</dbReference>
<dbReference type="InterPro" id="IPR050372">
    <property type="entry name" value="Neurexin-related_CASP"/>
</dbReference>
<dbReference type="Proteomes" id="UP000824540">
    <property type="component" value="Unassembled WGS sequence"/>
</dbReference>
<accession>A0A8T2PUN3</accession>
<dbReference type="InterPro" id="IPR001791">
    <property type="entry name" value="Laminin_G"/>
</dbReference>
<comment type="caution">
    <text evidence="16">The sequence shown here is derived from an EMBL/GenBank/DDBJ whole genome shotgun (WGS) entry which is preliminary data.</text>
</comment>
<dbReference type="InterPro" id="IPR036056">
    <property type="entry name" value="Fibrinogen-like_C"/>
</dbReference>
<dbReference type="EMBL" id="JAFBMS010000002">
    <property type="protein sequence ID" value="KAG9355031.1"/>
    <property type="molecule type" value="Genomic_DNA"/>
</dbReference>
<keyword evidence="9 11" id="KW-1015">Disulfide bond</keyword>
<feature type="domain" description="EGF-like" evidence="14">
    <location>
        <begin position="895"/>
        <end position="933"/>
    </location>
</feature>
<evidence type="ECO:0000259" key="15">
    <source>
        <dbReference type="PROSITE" id="PS51406"/>
    </source>
</evidence>
<reference evidence="16" key="1">
    <citation type="thesis" date="2021" institute="BYU ScholarsArchive" country="Provo, UT, USA">
        <title>Applications of and Algorithms for Genome Assembly and Genomic Analyses with an Emphasis on Marine Teleosts.</title>
        <authorList>
            <person name="Pickett B.D."/>
        </authorList>
    </citation>
    <scope>NUCLEOTIDE SEQUENCE</scope>
    <source>
        <strain evidence="16">HI-2016</strain>
    </source>
</reference>
<dbReference type="InterPro" id="IPR000421">
    <property type="entry name" value="FA58C"/>
</dbReference>
<feature type="domain" description="Fibrinogen C-terminal" evidence="15">
    <location>
        <begin position="578"/>
        <end position="629"/>
    </location>
</feature>
<evidence type="ECO:0000256" key="4">
    <source>
        <dbReference type="ARBA" id="ARBA00022692"/>
    </source>
</evidence>
<keyword evidence="17" id="KW-1185">Reference proteome</keyword>
<evidence type="ECO:0000256" key="5">
    <source>
        <dbReference type="ARBA" id="ARBA00022729"/>
    </source>
</evidence>
<dbReference type="PROSITE" id="PS01285">
    <property type="entry name" value="FA58C_1"/>
    <property type="match status" value="1"/>
</dbReference>
<dbReference type="Gene3D" id="2.60.120.260">
    <property type="entry name" value="Galactose-binding domain-like"/>
    <property type="match status" value="1"/>
</dbReference>
<evidence type="ECO:0000256" key="2">
    <source>
        <dbReference type="ARBA" id="ARBA00010241"/>
    </source>
</evidence>
<evidence type="ECO:0000313" key="16">
    <source>
        <dbReference type="EMBL" id="KAG9355031.1"/>
    </source>
</evidence>
<dbReference type="PROSITE" id="PS50026">
    <property type="entry name" value="EGF_3"/>
    <property type="match status" value="2"/>
</dbReference>
<feature type="domain" description="Laminin G" evidence="13">
    <location>
        <begin position="180"/>
        <end position="357"/>
    </location>
</feature>
<dbReference type="PROSITE" id="PS50022">
    <property type="entry name" value="FA58C_3"/>
    <property type="match status" value="1"/>
</dbReference>